<evidence type="ECO:0000313" key="7">
    <source>
        <dbReference type="EnsemblMetazoa" id="ASIC021774-PA"/>
    </source>
</evidence>
<keyword evidence="8" id="KW-1185">Reference proteome</keyword>
<dbReference type="Gene3D" id="1.20.1050.10">
    <property type="match status" value="1"/>
</dbReference>
<gene>
    <name evidence="6" type="ORF">ZHAS_00021774</name>
</gene>
<evidence type="ECO:0000256" key="4">
    <source>
        <dbReference type="ARBA" id="ARBA00047960"/>
    </source>
</evidence>
<dbReference type="OMA" id="FYFRATH"/>
<evidence type="ECO:0000259" key="5">
    <source>
        <dbReference type="PROSITE" id="PS50405"/>
    </source>
</evidence>
<accession>A0A084WTJ9</accession>
<feature type="domain" description="GST C-terminal" evidence="5">
    <location>
        <begin position="117"/>
        <end position="236"/>
    </location>
</feature>
<dbReference type="EnsemblMetazoa" id="ASIC021774-RA">
    <property type="protein sequence ID" value="ASIC021774-PA"/>
    <property type="gene ID" value="ASIC021774"/>
</dbReference>
<dbReference type="EMBL" id="ATLV01026898">
    <property type="status" value="NOT_ANNOTATED_CDS"/>
    <property type="molecule type" value="Genomic_DNA"/>
</dbReference>
<dbReference type="PANTHER" id="PTHR43969:SF2">
    <property type="entry name" value="GLUTATHIONE S TRANSFERASE D11, ISOFORM B"/>
    <property type="match status" value="1"/>
</dbReference>
<dbReference type="OrthoDB" id="2309723at2759"/>
<dbReference type="AlphaFoldDB" id="A0A084WTJ9"/>
<dbReference type="VEuPathDB" id="VectorBase:ASIC021774"/>
<comment type="catalytic activity">
    <reaction evidence="4">
        <text>RX + glutathione = an S-substituted glutathione + a halide anion + H(+)</text>
        <dbReference type="Rhea" id="RHEA:16437"/>
        <dbReference type="ChEBI" id="CHEBI:15378"/>
        <dbReference type="ChEBI" id="CHEBI:16042"/>
        <dbReference type="ChEBI" id="CHEBI:17792"/>
        <dbReference type="ChEBI" id="CHEBI:57925"/>
        <dbReference type="ChEBI" id="CHEBI:90779"/>
        <dbReference type="EC" id="2.5.1.18"/>
    </reaction>
</comment>
<dbReference type="Pfam" id="PF00043">
    <property type="entry name" value="GST_C"/>
    <property type="match status" value="1"/>
</dbReference>
<evidence type="ECO:0000313" key="8">
    <source>
        <dbReference type="Proteomes" id="UP000030765"/>
    </source>
</evidence>
<dbReference type="SUPFAM" id="SSF47616">
    <property type="entry name" value="GST C-terminal domain-like"/>
    <property type="match status" value="1"/>
</dbReference>
<evidence type="ECO:0000256" key="1">
    <source>
        <dbReference type="ARBA" id="ARBA00011738"/>
    </source>
</evidence>
<dbReference type="EMBL" id="KE525420">
    <property type="protein sequence ID" value="KFB53543.1"/>
    <property type="molecule type" value="Genomic_DNA"/>
</dbReference>
<name>A0A084WTJ9_ANOSI</name>
<dbReference type="FunFam" id="1.20.1050.10:FF:000007">
    <property type="entry name" value="Glutathione S-transferase 1-1"/>
    <property type="match status" value="1"/>
</dbReference>
<dbReference type="InterPro" id="IPR010987">
    <property type="entry name" value="Glutathione-S-Trfase_C-like"/>
</dbReference>
<dbReference type="GO" id="GO:0004364">
    <property type="term" value="F:glutathione transferase activity"/>
    <property type="evidence" value="ECO:0007669"/>
    <property type="project" value="UniProtKB-EC"/>
</dbReference>
<dbReference type="EC" id="2.5.1.18" evidence="2"/>
<proteinExistence type="predicted"/>
<organism evidence="7 8">
    <name type="scientific">Anopheles sinensis</name>
    <name type="common">Mosquito</name>
    <dbReference type="NCBI Taxonomy" id="74873"/>
    <lineage>
        <taxon>Eukaryota</taxon>
        <taxon>Metazoa</taxon>
        <taxon>Ecdysozoa</taxon>
        <taxon>Arthropoda</taxon>
        <taxon>Hexapoda</taxon>
        <taxon>Insecta</taxon>
        <taxon>Pterygota</taxon>
        <taxon>Neoptera</taxon>
        <taxon>Endopterygota</taxon>
        <taxon>Diptera</taxon>
        <taxon>Nematocera</taxon>
        <taxon>Culicoidea</taxon>
        <taxon>Culicidae</taxon>
        <taxon>Anophelinae</taxon>
        <taxon>Anopheles</taxon>
    </lineage>
</organism>
<dbReference type="InterPro" id="IPR036282">
    <property type="entry name" value="Glutathione-S-Trfase_C_sf"/>
</dbReference>
<dbReference type="PROSITE" id="PS50405">
    <property type="entry name" value="GST_CTER"/>
    <property type="match status" value="1"/>
</dbReference>
<evidence type="ECO:0000313" key="6">
    <source>
        <dbReference type="EMBL" id="KFB53543.1"/>
    </source>
</evidence>
<evidence type="ECO:0000256" key="2">
    <source>
        <dbReference type="ARBA" id="ARBA00012452"/>
    </source>
</evidence>
<reference evidence="7" key="2">
    <citation type="submission" date="2020-05" db="UniProtKB">
        <authorList>
            <consortium name="EnsemblMetazoa"/>
        </authorList>
    </citation>
    <scope>IDENTIFICATION</scope>
</reference>
<dbReference type="Proteomes" id="UP000030765">
    <property type="component" value="Unassembled WGS sequence"/>
</dbReference>
<dbReference type="PANTHER" id="PTHR43969">
    <property type="entry name" value="GLUTATHIONE S TRANSFERASE D10, ISOFORM A-RELATED"/>
    <property type="match status" value="1"/>
</dbReference>
<protein>
    <recommendedName>
        <fullName evidence="2">glutathione transferase</fullName>
        <ecNumber evidence="2">2.5.1.18</ecNumber>
    </recommendedName>
</protein>
<dbReference type="InterPro" id="IPR004046">
    <property type="entry name" value="GST_C"/>
</dbReference>
<reference evidence="6 8" key="1">
    <citation type="journal article" date="2014" name="BMC Genomics">
        <title>Genome sequence of Anopheles sinensis provides insight into genetics basis of mosquito competence for malaria parasites.</title>
        <authorList>
            <person name="Zhou D."/>
            <person name="Zhang D."/>
            <person name="Ding G."/>
            <person name="Shi L."/>
            <person name="Hou Q."/>
            <person name="Ye Y."/>
            <person name="Xu Y."/>
            <person name="Zhou H."/>
            <person name="Xiong C."/>
            <person name="Li S."/>
            <person name="Yu J."/>
            <person name="Hong S."/>
            <person name="Yu X."/>
            <person name="Zou P."/>
            <person name="Chen C."/>
            <person name="Chang X."/>
            <person name="Wang W."/>
            <person name="Lv Y."/>
            <person name="Sun Y."/>
            <person name="Ma L."/>
            <person name="Shen B."/>
            <person name="Zhu C."/>
        </authorList>
    </citation>
    <scope>NUCLEOTIDE SEQUENCE [LARGE SCALE GENOMIC DNA]</scope>
</reference>
<keyword evidence="3" id="KW-0808">Transferase</keyword>
<dbReference type="STRING" id="74873.A0A084WTJ9"/>
<sequence length="247" mass="28345">MSTSLASLADVRIWGRISARSTHRERLLDFPTTATARQRFYFRATHVFSLSGQRRYDRGKVTPAKINDTIREEMFFRCTCSAGRLIASSCSCPSVRRVILSYLVSAYGKDENLYPKDFRSRAIVDQRLHFDLGTLYQRVVDYYFPTIQLGAHLDQTKKAKLAEALGWFEAMLKQFHWSAANHFTIADVALCVTVSQIEAFQFDLLPYPKVRAWLQKCKDELEPHGYKEINEAGAETLAGLFRSKLKQ</sequence>
<comment type="subunit">
    <text evidence="1">Homodimer.</text>
</comment>
<dbReference type="CDD" id="cd03177">
    <property type="entry name" value="GST_C_Delta_Epsilon"/>
    <property type="match status" value="1"/>
</dbReference>
<evidence type="ECO:0000256" key="3">
    <source>
        <dbReference type="ARBA" id="ARBA00022679"/>
    </source>
</evidence>
<dbReference type="VEuPathDB" id="VectorBase:ASIS013855"/>
<dbReference type="GO" id="GO:0006749">
    <property type="term" value="P:glutathione metabolic process"/>
    <property type="evidence" value="ECO:0007669"/>
    <property type="project" value="TreeGrafter"/>
</dbReference>